<reference evidence="2" key="1">
    <citation type="journal article" date="2023" name="Access Microbiol">
        <title>De-novo genome assembly for Akanthomyces muscarius, a biocontrol agent of insect agricultural pests.</title>
        <authorList>
            <person name="Erdos Z."/>
            <person name="Studholme D.J."/>
            <person name="Raymond B."/>
            <person name="Sharma M."/>
        </authorList>
    </citation>
    <scope>NUCLEOTIDE SEQUENCE</scope>
    <source>
        <strain evidence="2">Ve6</strain>
    </source>
</reference>
<gene>
    <name evidence="2" type="ORF">LMH87_001942</name>
</gene>
<dbReference type="EMBL" id="JAJHUN010000010">
    <property type="protein sequence ID" value="KAJ4147422.1"/>
    <property type="molecule type" value="Genomic_DNA"/>
</dbReference>
<dbReference type="GeneID" id="80889101"/>
<dbReference type="AlphaFoldDB" id="A0A9W8Q5C5"/>
<sequence>MAARSEISPSHSSISSANETRLTATLPQPQPSAQQGSHPDAARSRGASVRHQQSPQLIRPSQLLAEDKSAHPAVVDCCSQSLLHCEAPRGPLIPSRCSRGSPGQAGLAAAPSHV</sequence>
<feature type="compositionally biased region" description="Low complexity" evidence="1">
    <location>
        <begin position="1"/>
        <end position="16"/>
    </location>
</feature>
<dbReference type="Proteomes" id="UP001144673">
    <property type="component" value="Chromosome 3"/>
</dbReference>
<organism evidence="2 3">
    <name type="scientific">Akanthomyces muscarius</name>
    <name type="common">Entomopathogenic fungus</name>
    <name type="synonym">Lecanicillium muscarium</name>
    <dbReference type="NCBI Taxonomy" id="2231603"/>
    <lineage>
        <taxon>Eukaryota</taxon>
        <taxon>Fungi</taxon>
        <taxon>Dikarya</taxon>
        <taxon>Ascomycota</taxon>
        <taxon>Pezizomycotina</taxon>
        <taxon>Sordariomycetes</taxon>
        <taxon>Hypocreomycetidae</taxon>
        <taxon>Hypocreales</taxon>
        <taxon>Cordycipitaceae</taxon>
        <taxon>Akanthomyces</taxon>
    </lineage>
</organism>
<evidence type="ECO:0000313" key="2">
    <source>
        <dbReference type="EMBL" id="KAJ4147422.1"/>
    </source>
</evidence>
<name>A0A9W8Q5C5_AKAMU</name>
<feature type="region of interest" description="Disordered" evidence="1">
    <location>
        <begin position="1"/>
        <end position="70"/>
    </location>
</feature>
<keyword evidence="3" id="KW-1185">Reference proteome</keyword>
<feature type="compositionally biased region" description="Polar residues" evidence="1">
    <location>
        <begin position="17"/>
        <end position="37"/>
    </location>
</feature>
<dbReference type="RefSeq" id="XP_056050363.1">
    <property type="nucleotide sequence ID" value="XM_056193310.1"/>
</dbReference>
<evidence type="ECO:0000256" key="1">
    <source>
        <dbReference type="SAM" id="MobiDB-lite"/>
    </source>
</evidence>
<protein>
    <submittedName>
        <fullName evidence="2">Uncharacterized protein</fullName>
    </submittedName>
</protein>
<evidence type="ECO:0000313" key="3">
    <source>
        <dbReference type="Proteomes" id="UP001144673"/>
    </source>
</evidence>
<proteinExistence type="predicted"/>
<comment type="caution">
    <text evidence="2">The sequence shown here is derived from an EMBL/GenBank/DDBJ whole genome shotgun (WGS) entry which is preliminary data.</text>
</comment>
<accession>A0A9W8Q5C5</accession>
<feature type="region of interest" description="Disordered" evidence="1">
    <location>
        <begin position="89"/>
        <end position="114"/>
    </location>
</feature>